<sequence>MTKIRRRLHHPAKGFLRPRIRRVYLYSRTDEMVPWDEVLDHISEAGVATDGERRFGSDGGVYR</sequence>
<proteinExistence type="predicted"/>
<dbReference type="OrthoDB" id="77878at2759"/>
<reference evidence="1 2" key="1">
    <citation type="submission" date="2018-02" db="EMBL/GenBank/DDBJ databases">
        <title>The genomes of Aspergillus section Nigri reveals drivers in fungal speciation.</title>
        <authorList>
            <consortium name="DOE Joint Genome Institute"/>
            <person name="Vesth T.C."/>
            <person name="Nybo J."/>
            <person name="Theobald S."/>
            <person name="Brandl J."/>
            <person name="Frisvad J.C."/>
            <person name="Nielsen K.F."/>
            <person name="Lyhne E.K."/>
            <person name="Kogle M.E."/>
            <person name="Kuo A."/>
            <person name="Riley R."/>
            <person name="Clum A."/>
            <person name="Nolan M."/>
            <person name="Lipzen A."/>
            <person name="Salamov A."/>
            <person name="Henrissat B."/>
            <person name="Wiebenga A."/>
            <person name="De vries R.P."/>
            <person name="Grigoriev I.V."/>
            <person name="Mortensen U.H."/>
            <person name="Andersen M.R."/>
            <person name="Baker S.E."/>
        </authorList>
    </citation>
    <scope>NUCLEOTIDE SEQUENCE [LARGE SCALE GENOMIC DNA]</scope>
    <source>
        <strain evidence="1 2">CBS 114.51</strain>
    </source>
</reference>
<dbReference type="Proteomes" id="UP000249497">
    <property type="component" value="Unassembled WGS sequence"/>
</dbReference>
<gene>
    <name evidence="1" type="ORF">BO86DRAFT_440679</name>
</gene>
<dbReference type="AlphaFoldDB" id="A0A8T8WPH8"/>
<dbReference type="EMBL" id="KZ824840">
    <property type="protein sequence ID" value="RAH77594.1"/>
    <property type="molecule type" value="Genomic_DNA"/>
</dbReference>
<evidence type="ECO:0000313" key="2">
    <source>
        <dbReference type="Proteomes" id="UP000249497"/>
    </source>
</evidence>
<dbReference type="RefSeq" id="XP_025523488.1">
    <property type="nucleotide sequence ID" value="XM_025676213.1"/>
</dbReference>
<dbReference type="GeneID" id="37179906"/>
<organism evidence="1 2">
    <name type="scientific">Aspergillus japonicus CBS 114.51</name>
    <dbReference type="NCBI Taxonomy" id="1448312"/>
    <lineage>
        <taxon>Eukaryota</taxon>
        <taxon>Fungi</taxon>
        <taxon>Dikarya</taxon>
        <taxon>Ascomycota</taxon>
        <taxon>Pezizomycotina</taxon>
        <taxon>Eurotiomycetes</taxon>
        <taxon>Eurotiomycetidae</taxon>
        <taxon>Eurotiales</taxon>
        <taxon>Aspergillaceae</taxon>
        <taxon>Aspergillus</taxon>
        <taxon>Aspergillus subgen. Circumdati</taxon>
    </lineage>
</organism>
<evidence type="ECO:0000313" key="1">
    <source>
        <dbReference type="EMBL" id="RAH77594.1"/>
    </source>
</evidence>
<keyword evidence="2" id="KW-1185">Reference proteome</keyword>
<name>A0A8T8WPH8_ASPJA</name>
<protein>
    <submittedName>
        <fullName evidence="1">Uncharacterized protein</fullName>
    </submittedName>
</protein>
<accession>A0A8T8WPH8</accession>